<proteinExistence type="predicted"/>
<evidence type="ECO:0000313" key="1">
    <source>
        <dbReference type="EMBL" id="MFH5773588.1"/>
    </source>
</evidence>
<reference evidence="1 2" key="1">
    <citation type="submission" date="2024-10" db="EMBL/GenBank/DDBJ databases">
        <title>Paracoccus drimophilus sp. nov., a novel bacterium from corn roots in Hunan.</title>
        <authorList>
            <person name="Li X."/>
        </authorList>
    </citation>
    <scope>NUCLEOTIDE SEQUENCE [LARGE SCALE GENOMIC DNA]</scope>
    <source>
        <strain evidence="1 2">NGMCC 1.201697</strain>
    </source>
</reference>
<comment type="caution">
    <text evidence="1">The sequence shown here is derived from an EMBL/GenBank/DDBJ whole genome shotgun (WGS) entry which is preliminary data.</text>
</comment>
<keyword evidence="2" id="KW-1185">Reference proteome</keyword>
<dbReference type="Proteomes" id="UP001609376">
    <property type="component" value="Unassembled WGS sequence"/>
</dbReference>
<dbReference type="EMBL" id="JBIMPR010000003">
    <property type="protein sequence ID" value="MFH5773588.1"/>
    <property type="molecule type" value="Genomic_DNA"/>
</dbReference>
<accession>A0ABW7LJM2</accession>
<sequence length="109" mass="11730">MAQLVDLPTVRNYLRISAEDDDTNLAFLIEVASGAVINYLKSAADAWIGDDGEVLPDVEIPAEVQGAVVYLVGVLVRNPDNDAEGAWQQGFLPMPVTAMLYPLRDPACA</sequence>
<dbReference type="NCBIfam" id="TIGR01560">
    <property type="entry name" value="put_DNA_pack"/>
    <property type="match status" value="1"/>
</dbReference>
<dbReference type="Pfam" id="PF05135">
    <property type="entry name" value="Phage_connect_1"/>
    <property type="match status" value="1"/>
</dbReference>
<gene>
    <name evidence="1" type="ORF">ACHFJ0_05000</name>
</gene>
<organism evidence="1 2">
    <name type="scientific">Paracoccus broussonetiae subsp. drimophilus</name>
    <dbReference type="NCBI Taxonomy" id="3373869"/>
    <lineage>
        <taxon>Bacteria</taxon>
        <taxon>Pseudomonadati</taxon>
        <taxon>Pseudomonadota</taxon>
        <taxon>Alphaproteobacteria</taxon>
        <taxon>Rhodobacterales</taxon>
        <taxon>Paracoccaceae</taxon>
        <taxon>Paracoccus</taxon>
        <taxon>Paracoccus broussonetiae</taxon>
    </lineage>
</organism>
<dbReference type="InterPro" id="IPR021146">
    <property type="entry name" value="Phage_gp6-like_head-tail"/>
</dbReference>
<dbReference type="Gene3D" id="1.10.3230.30">
    <property type="entry name" value="Phage gp6-like head-tail connector protein"/>
    <property type="match status" value="1"/>
</dbReference>
<dbReference type="RefSeq" id="WP_395132446.1">
    <property type="nucleotide sequence ID" value="NZ_JBIMPR010000003.1"/>
</dbReference>
<protein>
    <submittedName>
        <fullName evidence="1">Head-tail connector protein</fullName>
    </submittedName>
</protein>
<name>A0ABW7LJM2_9RHOB</name>
<dbReference type="CDD" id="cd08054">
    <property type="entry name" value="gp6"/>
    <property type="match status" value="1"/>
</dbReference>
<evidence type="ECO:0000313" key="2">
    <source>
        <dbReference type="Proteomes" id="UP001609376"/>
    </source>
</evidence>
<dbReference type="InterPro" id="IPR006450">
    <property type="entry name" value="Phage_HK97_gp6-like"/>
</dbReference>